<dbReference type="AlphaFoldDB" id="A0AAJ2R8R8"/>
<comment type="caution">
    <text evidence="2">The sequence shown here is derived from an EMBL/GenBank/DDBJ whole genome shotgun (WGS) entry which is preliminary data.</text>
</comment>
<dbReference type="Pfam" id="PF05050">
    <property type="entry name" value="Methyltransf_21"/>
    <property type="match status" value="1"/>
</dbReference>
<organism evidence="2 3">
    <name type="scientific">Delftia acidovorans</name>
    <name type="common">Pseudomonas acidovorans</name>
    <name type="synonym">Comamonas acidovorans</name>
    <dbReference type="NCBI Taxonomy" id="80866"/>
    <lineage>
        <taxon>Bacteria</taxon>
        <taxon>Pseudomonadati</taxon>
        <taxon>Pseudomonadota</taxon>
        <taxon>Betaproteobacteria</taxon>
        <taxon>Burkholderiales</taxon>
        <taxon>Comamonadaceae</taxon>
        <taxon>Delftia</taxon>
    </lineage>
</organism>
<evidence type="ECO:0000313" key="2">
    <source>
        <dbReference type="EMBL" id="MDX4957655.1"/>
    </source>
</evidence>
<name>A0AAJ2R8R8_DELAC</name>
<feature type="domain" description="Methyltransferase FkbM" evidence="1">
    <location>
        <begin position="228"/>
        <end position="386"/>
    </location>
</feature>
<dbReference type="SUPFAM" id="SSF53335">
    <property type="entry name" value="S-adenosyl-L-methionine-dependent methyltransferases"/>
    <property type="match status" value="1"/>
</dbReference>
<evidence type="ECO:0000313" key="3">
    <source>
        <dbReference type="Proteomes" id="UP001287445"/>
    </source>
</evidence>
<dbReference type="InterPro" id="IPR029063">
    <property type="entry name" value="SAM-dependent_MTases_sf"/>
</dbReference>
<dbReference type="EMBL" id="JAWWMZ010000019">
    <property type="protein sequence ID" value="MDX4957655.1"/>
    <property type="molecule type" value="Genomic_DNA"/>
</dbReference>
<keyword evidence="2" id="KW-0808">Transferase</keyword>
<sequence>MKKNQIHSDHRTHEMEMQFLESAAALRNNPFFGIPQDLCDIVAKHAPSVRLFLLGSKGFSEHIIAIAREGNFIVEAVVDDFLCQKESNLHGTPLISTEAFVSKVRGQHDVVAINTCGYDKPKFFFNHVCRTNGISHMSFEQFVRAFGISSLLDFRIEDWGPYIADNVERYQKLAQRLADDYSVQTLYSVLNYRLTCDPSYYYEIERPYSALYFRSGLLSFGKSEKMVDCGASAGEAFMGLAEATDGDFAHSWLVEPDRFNIHKLQDLRRRYAGTPLASKISIHGCGVGEAPCRVAFKHEGGYGSSIHTADVACSEEDMIDVRPIDEIVDDAPSFIKMDVEGAELSALKGARQSLKNHAPKLAISAYHRTSDLLEITDYVMQQQPGYKIGLRHHGHFRWDTCLYFYQ</sequence>
<accession>A0AAJ2R8R8</accession>
<dbReference type="RefSeq" id="WP_197485503.1">
    <property type="nucleotide sequence ID" value="NZ_JAWWMZ010000019.1"/>
</dbReference>
<dbReference type="GO" id="GO:0008168">
    <property type="term" value="F:methyltransferase activity"/>
    <property type="evidence" value="ECO:0007669"/>
    <property type="project" value="UniProtKB-KW"/>
</dbReference>
<dbReference type="InterPro" id="IPR006342">
    <property type="entry name" value="FkbM_mtfrase"/>
</dbReference>
<dbReference type="NCBIfam" id="TIGR01444">
    <property type="entry name" value="fkbM_fam"/>
    <property type="match status" value="1"/>
</dbReference>
<reference evidence="2" key="1">
    <citation type="submission" date="2023-11" db="EMBL/GenBank/DDBJ databases">
        <title>Identification and selenium tolerance of Delftia acidovorans R3-25.</title>
        <authorList>
            <person name="Zhang S."/>
            <person name="Liu Y."/>
            <person name="Guo Y."/>
        </authorList>
    </citation>
    <scope>NUCLEOTIDE SEQUENCE</scope>
    <source>
        <strain evidence="2">R3-25</strain>
    </source>
</reference>
<dbReference type="Proteomes" id="UP001287445">
    <property type="component" value="Unassembled WGS sequence"/>
</dbReference>
<dbReference type="GO" id="GO:0032259">
    <property type="term" value="P:methylation"/>
    <property type="evidence" value="ECO:0007669"/>
    <property type="project" value="UniProtKB-KW"/>
</dbReference>
<dbReference type="Gene3D" id="1.20.1270.160">
    <property type="match status" value="1"/>
</dbReference>
<dbReference type="Gene3D" id="3.40.50.150">
    <property type="entry name" value="Vaccinia Virus protein VP39"/>
    <property type="match status" value="1"/>
</dbReference>
<protein>
    <submittedName>
        <fullName evidence="2">FkbM family methyltransferase</fullName>
    </submittedName>
</protein>
<dbReference type="Gene3D" id="3.40.50.720">
    <property type="entry name" value="NAD(P)-binding Rossmann-like Domain"/>
    <property type="match status" value="1"/>
</dbReference>
<gene>
    <name evidence="2" type="ORF">SGN30_29915</name>
</gene>
<proteinExistence type="predicted"/>
<evidence type="ECO:0000259" key="1">
    <source>
        <dbReference type="Pfam" id="PF05050"/>
    </source>
</evidence>
<keyword evidence="2" id="KW-0489">Methyltransferase</keyword>